<organism evidence="1 2">
    <name type="scientific">Bacillus badius</name>
    <dbReference type="NCBI Taxonomy" id="1455"/>
    <lineage>
        <taxon>Bacteria</taxon>
        <taxon>Bacillati</taxon>
        <taxon>Bacillota</taxon>
        <taxon>Bacilli</taxon>
        <taxon>Bacillales</taxon>
        <taxon>Bacillaceae</taxon>
        <taxon>Pseudobacillus</taxon>
    </lineage>
</organism>
<comment type="caution">
    <text evidence="1">The sequence shown here is derived from an EMBL/GenBank/DDBJ whole genome shotgun (WGS) entry which is preliminary data.</text>
</comment>
<dbReference type="RefSeq" id="WP_041114693.1">
    <property type="nucleotide sequence ID" value="NZ_JARTHD010000051.1"/>
</dbReference>
<proteinExistence type="predicted"/>
<dbReference type="EMBL" id="JXLP01000039">
    <property type="protein sequence ID" value="KIL72038.1"/>
    <property type="molecule type" value="Genomic_DNA"/>
</dbReference>
<name>A0ABR5ANW0_BACBA</name>
<keyword evidence="2" id="KW-1185">Reference proteome</keyword>
<protein>
    <submittedName>
        <fullName evidence="1">Uncharacterized protein</fullName>
    </submittedName>
</protein>
<accession>A0ABR5ANW0</accession>
<evidence type="ECO:0000313" key="2">
    <source>
        <dbReference type="Proteomes" id="UP000031982"/>
    </source>
</evidence>
<evidence type="ECO:0000313" key="1">
    <source>
        <dbReference type="EMBL" id="KIL72038.1"/>
    </source>
</evidence>
<reference evidence="1 2" key="1">
    <citation type="submission" date="2015-01" db="EMBL/GenBank/DDBJ databases">
        <title>Genome Assembly of Bacillus badius MTCC 1458.</title>
        <authorList>
            <person name="Verma A."/>
            <person name="Khatri I."/>
            <person name="Mual P."/>
            <person name="Subramanian S."/>
            <person name="Krishnamurthi S."/>
        </authorList>
    </citation>
    <scope>NUCLEOTIDE SEQUENCE [LARGE SCALE GENOMIC DNA]</scope>
    <source>
        <strain evidence="1 2">MTCC 1458</strain>
    </source>
</reference>
<dbReference type="Proteomes" id="UP000031982">
    <property type="component" value="Unassembled WGS sequence"/>
</dbReference>
<gene>
    <name evidence="1" type="ORF">SD77_3598</name>
</gene>
<sequence length="63" mass="7348">MDLEKVELRAAKRLNICPSDWQENIWIVHGKDEFCQAEGSWEELVSLAEQILTHPNTKKVKNK</sequence>